<reference evidence="6" key="1">
    <citation type="submission" date="2019-10" db="EMBL/GenBank/DDBJ databases">
        <title>The sequence and de novo assembly of the wild yak genome.</title>
        <authorList>
            <person name="Liu Y."/>
        </authorList>
    </citation>
    <scope>NUCLEOTIDE SEQUENCE [LARGE SCALE GENOMIC DNA]</scope>
    <source>
        <strain evidence="6">WY2019</strain>
    </source>
</reference>
<dbReference type="PROSITE" id="PS51450">
    <property type="entry name" value="LRR"/>
    <property type="match status" value="1"/>
</dbReference>
<dbReference type="SUPFAM" id="SSF52047">
    <property type="entry name" value="RNI-like"/>
    <property type="match status" value="1"/>
</dbReference>
<keyword evidence="2" id="KW-0433">Leucine-rich repeat</keyword>
<keyword evidence="7" id="KW-1185">Reference proteome</keyword>
<dbReference type="AlphaFoldDB" id="A0A6B0RRB7"/>
<gene>
    <name evidence="6" type="ORF">E5288_WYG006808</name>
</gene>
<dbReference type="InterPro" id="IPR001611">
    <property type="entry name" value="Leu-rich_rpt"/>
</dbReference>
<evidence type="ECO:0000256" key="3">
    <source>
        <dbReference type="ARBA" id="ARBA00022737"/>
    </source>
</evidence>
<dbReference type="InterPro" id="IPR011989">
    <property type="entry name" value="ARM-like"/>
</dbReference>
<evidence type="ECO:0000256" key="4">
    <source>
        <dbReference type="ARBA" id="ARBA00022786"/>
    </source>
</evidence>
<protein>
    <recommendedName>
        <fullName evidence="5">Protein zer-1 homolog-like C-terminal domain-containing protein</fullName>
    </recommendedName>
</protein>
<dbReference type="InterPro" id="IPR051341">
    <property type="entry name" value="Zyg-11_UBL_adapter"/>
</dbReference>
<keyword evidence="3" id="KW-0677">Repeat</keyword>
<dbReference type="InterPro" id="IPR055142">
    <property type="entry name" value="ZER1-like_C"/>
</dbReference>
<comment type="caution">
    <text evidence="6">The sequence shown here is derived from an EMBL/GenBank/DDBJ whole genome shotgun (WGS) entry which is preliminary data.</text>
</comment>
<evidence type="ECO:0000313" key="6">
    <source>
        <dbReference type="EMBL" id="MXQ91227.1"/>
    </source>
</evidence>
<proteinExistence type="inferred from homology"/>
<dbReference type="FunFam" id="1.25.10.10:FF:000086">
    <property type="entry name" value="protein zyg-11 homolog B isoform X2"/>
    <property type="match status" value="1"/>
</dbReference>
<evidence type="ECO:0000259" key="5">
    <source>
        <dbReference type="Pfam" id="PF22964"/>
    </source>
</evidence>
<evidence type="ECO:0000313" key="7">
    <source>
        <dbReference type="Proteomes" id="UP000322234"/>
    </source>
</evidence>
<accession>A0A6B0RRB7</accession>
<evidence type="ECO:0000256" key="1">
    <source>
        <dbReference type="ARBA" id="ARBA00009420"/>
    </source>
</evidence>
<dbReference type="PANTHER" id="PTHR12904:SF21">
    <property type="entry name" value="PROTEIN ZYG-11 HOMOLOG B"/>
    <property type="match status" value="1"/>
</dbReference>
<dbReference type="SUPFAM" id="SSF48371">
    <property type="entry name" value="ARM repeat"/>
    <property type="match status" value="1"/>
</dbReference>
<evidence type="ECO:0000256" key="2">
    <source>
        <dbReference type="ARBA" id="ARBA00022614"/>
    </source>
</evidence>
<feature type="domain" description="Protein zer-1 homolog-like C-terminal" evidence="5">
    <location>
        <begin position="355"/>
        <end position="708"/>
    </location>
</feature>
<keyword evidence="4" id="KW-0833">Ubl conjugation pathway</keyword>
<sequence>MPEDQAGAAMLPLAAEKTEVYDLCYRWSYAQEPGVFPQEVADRLLQTMAFHGLLNDATVGIFRGNQMRLKRACIRKAKISAVAFRKAFCHHKLVELDATGVNADITITDIISGLGSNKWIQQNLQCLVLNSLTLSLEDPYERCFSRLSGLRALSITNVLFYNEDLAEVASLPRLESLDISNTSITDITALLACKDRLKSLTMHHLKCLKMTTTQILDVVRELRHLNHLDISDDKQFTSDIALRLLEQKDILPNLVSLDVSGRKHVTDKAVEAFIQQRPSMQFVGLLATDAGYSEFLTGEGHLKVSGEANETQIAEALKRYSERAFFVREALFHLFSLTHVMEKTKPEILKLVVTGMRNHPMNLPVQLAASACVFNLTKQDLAAGMPVRLLADVTHLLLKAMEHFPNHQQASIWEFTFKWVNSLNSLCVFRFEAAKLVMQWLCNHEDQNMQRMAVAIISILAAKLSTEQTAQLGAELFIVRQLLQIVKQKTNQNSVDTTLKFTLSALWNLTDESPTTCRHFIENQGLELFMRVLESFPTESSIQQKVLGLLNNIAEVQELHSELMWKDFIDHISSLLHSVEVEVSYFAAGIIAHLISRGEQAWTLSRSQRNSLLDDLHSAILKWPTPECEMVAYRSFNPFFPLLGCFTTPGVQLWAVWAMQHVCSKNPSRYCSMLIEEGGLQHLYNIKEHEQTDPHVQQIAVAILDSLEKHIILMQSENSAYKSKSQGGSIDTQLLTSRSSLWSRFVEMIPDFADEWLVPVHSVRQLFKIIMQ</sequence>
<dbReference type="GO" id="GO:0031462">
    <property type="term" value="C:Cul2-RING ubiquitin ligase complex"/>
    <property type="evidence" value="ECO:0007669"/>
    <property type="project" value="TreeGrafter"/>
</dbReference>
<dbReference type="FunFam" id="3.80.10.10:FF:001025">
    <property type="entry name" value="Protein zyg-11 homolog A"/>
    <property type="match status" value="1"/>
</dbReference>
<dbReference type="SMART" id="SM00185">
    <property type="entry name" value="ARM"/>
    <property type="match status" value="3"/>
</dbReference>
<name>A0A6B0RRB7_9CETA</name>
<dbReference type="PANTHER" id="PTHR12904">
    <property type="match status" value="1"/>
</dbReference>
<comment type="similarity">
    <text evidence="1">Belongs to the zyg-11 family.</text>
</comment>
<dbReference type="EMBL" id="VBQZ03000068">
    <property type="protein sequence ID" value="MXQ91227.1"/>
    <property type="molecule type" value="Genomic_DNA"/>
</dbReference>
<dbReference type="Proteomes" id="UP000322234">
    <property type="component" value="Unassembled WGS sequence"/>
</dbReference>
<dbReference type="InterPro" id="IPR000225">
    <property type="entry name" value="Armadillo"/>
</dbReference>
<dbReference type="Pfam" id="PF22964">
    <property type="entry name" value="ZER1-like_2nd"/>
    <property type="match status" value="1"/>
</dbReference>
<dbReference type="InterPro" id="IPR016024">
    <property type="entry name" value="ARM-type_fold"/>
</dbReference>
<dbReference type="Gene3D" id="1.25.10.10">
    <property type="entry name" value="Leucine-rich Repeat Variant"/>
    <property type="match status" value="1"/>
</dbReference>
<dbReference type="Gene3D" id="3.80.10.10">
    <property type="entry name" value="Ribonuclease Inhibitor"/>
    <property type="match status" value="2"/>
</dbReference>
<organism evidence="6 7">
    <name type="scientific">Bos mutus</name>
    <name type="common">wild yak</name>
    <dbReference type="NCBI Taxonomy" id="72004"/>
    <lineage>
        <taxon>Eukaryota</taxon>
        <taxon>Metazoa</taxon>
        <taxon>Chordata</taxon>
        <taxon>Craniata</taxon>
        <taxon>Vertebrata</taxon>
        <taxon>Euteleostomi</taxon>
        <taxon>Mammalia</taxon>
        <taxon>Eutheria</taxon>
        <taxon>Laurasiatheria</taxon>
        <taxon>Artiodactyla</taxon>
        <taxon>Ruminantia</taxon>
        <taxon>Pecora</taxon>
        <taxon>Bovidae</taxon>
        <taxon>Bovinae</taxon>
        <taxon>Bos</taxon>
    </lineage>
</organism>
<dbReference type="InterPro" id="IPR032675">
    <property type="entry name" value="LRR_dom_sf"/>
</dbReference>